<evidence type="ECO:0000259" key="2">
    <source>
        <dbReference type="Pfam" id="PF24181"/>
    </source>
</evidence>
<evidence type="ECO:0008006" key="5">
    <source>
        <dbReference type="Google" id="ProtNLM"/>
    </source>
</evidence>
<evidence type="ECO:0000259" key="1">
    <source>
        <dbReference type="Pfam" id="PF24173"/>
    </source>
</evidence>
<dbReference type="OrthoDB" id="49511at2759"/>
<protein>
    <recommendedName>
        <fullName evidence="5">ARM repeat-containing protein</fullName>
    </recommendedName>
</protein>
<keyword evidence="4" id="KW-1185">Reference proteome</keyword>
<dbReference type="PANTHER" id="PTHR18460:SF3">
    <property type="entry name" value="TELO2-INTERACTING PROTEIN 1 HOMOLOG"/>
    <property type="match status" value="1"/>
</dbReference>
<dbReference type="GO" id="GO:0005737">
    <property type="term" value="C:cytoplasm"/>
    <property type="evidence" value="ECO:0007669"/>
    <property type="project" value="TreeGrafter"/>
</dbReference>
<accession>A0A137PD92</accession>
<dbReference type="SUPFAM" id="SSF48371">
    <property type="entry name" value="ARM repeat"/>
    <property type="match status" value="2"/>
</dbReference>
<dbReference type="InterPro" id="IPR057566">
    <property type="entry name" value="TPR_TTI1_N"/>
</dbReference>
<dbReference type="Pfam" id="PF24181">
    <property type="entry name" value="TPR_TTI1_C"/>
    <property type="match status" value="1"/>
</dbReference>
<feature type="domain" description="TTI1 N-terminal TPR" evidence="1">
    <location>
        <begin position="128"/>
        <end position="330"/>
    </location>
</feature>
<organism evidence="3 4">
    <name type="scientific">Conidiobolus coronatus (strain ATCC 28846 / CBS 209.66 / NRRL 28638)</name>
    <name type="common">Delacroixia coronata</name>
    <dbReference type="NCBI Taxonomy" id="796925"/>
    <lineage>
        <taxon>Eukaryota</taxon>
        <taxon>Fungi</taxon>
        <taxon>Fungi incertae sedis</taxon>
        <taxon>Zoopagomycota</taxon>
        <taxon>Entomophthoromycotina</taxon>
        <taxon>Entomophthoromycetes</taxon>
        <taxon>Entomophthorales</taxon>
        <taxon>Ancylistaceae</taxon>
        <taxon>Conidiobolus</taxon>
    </lineage>
</organism>
<evidence type="ECO:0000313" key="4">
    <source>
        <dbReference type="Proteomes" id="UP000070444"/>
    </source>
</evidence>
<name>A0A137PD92_CONC2</name>
<proteinExistence type="predicted"/>
<dbReference type="InterPro" id="IPR052587">
    <property type="entry name" value="TELO2-interacting_protein_1"/>
</dbReference>
<dbReference type="EMBL" id="KQ964444">
    <property type="protein sequence ID" value="KXN72911.1"/>
    <property type="molecule type" value="Genomic_DNA"/>
</dbReference>
<dbReference type="Proteomes" id="UP000070444">
    <property type="component" value="Unassembled WGS sequence"/>
</dbReference>
<dbReference type="Pfam" id="PF24173">
    <property type="entry name" value="TPR_TTI1_N"/>
    <property type="match status" value="1"/>
</dbReference>
<dbReference type="InterPro" id="IPR011989">
    <property type="entry name" value="ARM-like"/>
</dbReference>
<dbReference type="AlphaFoldDB" id="A0A137PD92"/>
<reference evidence="3 4" key="1">
    <citation type="journal article" date="2015" name="Genome Biol. Evol.">
        <title>Phylogenomic analyses indicate that early fungi evolved digesting cell walls of algal ancestors of land plants.</title>
        <authorList>
            <person name="Chang Y."/>
            <person name="Wang S."/>
            <person name="Sekimoto S."/>
            <person name="Aerts A.L."/>
            <person name="Choi C."/>
            <person name="Clum A."/>
            <person name="LaButti K.M."/>
            <person name="Lindquist E.A."/>
            <person name="Yee Ngan C."/>
            <person name="Ohm R.A."/>
            <person name="Salamov A.A."/>
            <person name="Grigoriev I.V."/>
            <person name="Spatafora J.W."/>
            <person name="Berbee M.L."/>
        </authorList>
    </citation>
    <scope>NUCLEOTIDE SEQUENCE [LARGE SCALE GENOMIC DNA]</scope>
    <source>
        <strain evidence="3 4">NRRL 28638</strain>
    </source>
</reference>
<sequence length="1050" mass="120267">MNRQLIEETLENRNNAAILTQQLATIFTKYNIVKLQELSPTQLNSFLLDLTSLITTFSKSLAYLPVSRIELIIRIINNLIKFKFEADQGTITKLLKVLNLCYLNYSPELLPISLNLEQVQILITLWFDRPATVKGFKWKEDTLNGIIGTLVLIVKADDSNFKENLISYLKLNIMGTILYHCLTISLEESYLQLRVNSLSLILTLIALNKDKAILYSIFPGVIGNLGKLVTRDLVKENKQIIILGLKILITFIPKALICSKVEELKLLESVSGKKMSWVNVEEPMEGYNYKSHELIDSLFQHLTLLRAHQNEEIQRLLVELSLIVLERCQHPTITPEGINIPLENLIFYLGKSISNMDNGTSNDVLWLSNWYKSQTKDLIQQLLLQAEPILKLKLEQFQIKLRTRTDIEKRQVIYGLLGCLILFGDQIQSRVDFNELLLTLCRWLKLSSDKIEEVQETSSDIIININFTVDNELNRTLLPHLVYINSLETLELLSKLIGFIGYVSDITDLVRPCLDIYSSSNLPSFKIPSLFILLNLIKGNRDNIELPFNLNRKSDSGHIDLLELAILDQINSIESPDNYLAPYIQLHIYWNSINSQAINFREHLTTHLYPILSKLTQNNTQLTTFALRCLNLIKEKCEYSDLKEICLDNLDFLMNSVSDNLYEIEYKGIEACQVLRGLLRLIPDKSLNLLDSILDQLLEGLNVNMFNDAVAQELLQVIQVVANEAINLGVQDAKLDSLEFVKKDQIINGYTSVDFEYKLNCSEPMKLVLKELDEIYYVQKVNQPIIEEIEEEESNEDQPVQLPEDDVAKPNKYQEFCLRILKPIQYFISSDNPQLRLQSLNILGVIFKFGSSNSNNNIFLNELHYFWPSLMQRLKDKELTTVLEAMRVTAEVIESNHDFLMSRVNDELVNSLLIQLNQIKLSISSQEGEYSNNYILLAASLGLIEAVLRTGCLPNYRIRDLFLPVIDIGTKLLTANENTINELMLSSHSSPAIGSLTHLLSSIQSNLTQIKSNVYIYQYLQFKYPVKLGELESLINQRGIEFDKINLIES</sequence>
<dbReference type="Gene3D" id="1.25.10.10">
    <property type="entry name" value="Leucine-rich Repeat Variant"/>
    <property type="match status" value="1"/>
</dbReference>
<dbReference type="STRING" id="796925.A0A137PD92"/>
<dbReference type="Pfam" id="PF24176">
    <property type="entry name" value="TPR_TTI1_2nd"/>
    <property type="match status" value="1"/>
</dbReference>
<dbReference type="InterPro" id="IPR016024">
    <property type="entry name" value="ARM-type_fold"/>
</dbReference>
<dbReference type="InterPro" id="IPR049362">
    <property type="entry name" value="TTI1_rpt"/>
</dbReference>
<gene>
    <name evidence="3" type="ORF">CONCODRAFT_68659</name>
</gene>
<dbReference type="PANTHER" id="PTHR18460">
    <property type="entry name" value="TEL2 INTERACTING PROTEIN 1 TTI1 FAMILY MEMBER"/>
    <property type="match status" value="1"/>
</dbReference>
<feature type="domain" description="TTI1 C-terminal TPR" evidence="2">
    <location>
        <begin position="790"/>
        <end position="931"/>
    </location>
</feature>
<dbReference type="Pfam" id="PF21547">
    <property type="entry name" value="TTI1"/>
    <property type="match status" value="1"/>
</dbReference>
<evidence type="ECO:0000313" key="3">
    <source>
        <dbReference type="EMBL" id="KXN72911.1"/>
    </source>
</evidence>
<dbReference type="InterPro" id="IPR057567">
    <property type="entry name" value="TPR_TTI1_C"/>
</dbReference>